<evidence type="ECO:0000313" key="3">
    <source>
        <dbReference type="Proteomes" id="UP000029448"/>
    </source>
</evidence>
<dbReference type="Proteomes" id="UP000029448">
    <property type="component" value="Unassembled WGS sequence"/>
</dbReference>
<dbReference type="InterPro" id="IPR035994">
    <property type="entry name" value="Nucleoside_phosphorylase_sf"/>
</dbReference>
<keyword evidence="3" id="KW-1185">Reference proteome</keyword>
<organism evidence="2 3">
    <name type="scientific">Acetobacter tropicalis</name>
    <dbReference type="NCBI Taxonomy" id="104102"/>
    <lineage>
        <taxon>Bacteria</taxon>
        <taxon>Pseudomonadati</taxon>
        <taxon>Pseudomonadota</taxon>
        <taxon>Alphaproteobacteria</taxon>
        <taxon>Acetobacterales</taxon>
        <taxon>Acetobacteraceae</taxon>
        <taxon>Acetobacter</taxon>
    </lineage>
</organism>
<dbReference type="CDD" id="cd17768">
    <property type="entry name" value="adenosylhopane_nucleosidase_HpnG-like"/>
    <property type="match status" value="1"/>
</dbReference>
<dbReference type="EC" id="3.2.2.16" evidence="2"/>
<protein>
    <submittedName>
        <fullName evidence="2">5'-methylthioadenosine nucleosidase</fullName>
        <ecNumber evidence="2">3.2.2.16</ecNumber>
        <ecNumber evidence="2">3.2.2.9</ecNumber>
    </submittedName>
</protein>
<keyword evidence="2" id="KW-0326">Glycosidase</keyword>
<gene>
    <name evidence="2" type="ORF">AtDm6_3574</name>
</gene>
<dbReference type="EC" id="3.2.2.9" evidence="2"/>
<dbReference type="GO" id="GO:0019284">
    <property type="term" value="P:L-methionine salvage from S-adenosylmethionine"/>
    <property type="evidence" value="ECO:0007669"/>
    <property type="project" value="TreeGrafter"/>
</dbReference>
<dbReference type="STRING" id="104102.AtDm6_3574"/>
<dbReference type="Pfam" id="PF01048">
    <property type="entry name" value="PNP_UDP_1"/>
    <property type="match status" value="1"/>
</dbReference>
<dbReference type="GO" id="GO:0008930">
    <property type="term" value="F:methylthioadenosine nucleosidase activity"/>
    <property type="evidence" value="ECO:0007669"/>
    <property type="project" value="UniProtKB-EC"/>
</dbReference>
<feature type="domain" description="Nucleoside phosphorylase" evidence="1">
    <location>
        <begin position="44"/>
        <end position="166"/>
    </location>
</feature>
<proteinExistence type="predicted"/>
<sequence length="234" mass="23857">MAQPAHPSPSRPGILVGLKAEARFIRQVFPHAAIAASGACRAGALREAARLAACGADCLLSFGLAAGLDPDLPAGSIIVPEKVSAWGSSYTADATLRHILGAGQSGVLSGSLLHSDDVVLSADEKARLFASSHCAALDMESGFLARAADEAGLPFAVLRVVCDPATRSLPSIAGTVLSPDGGLKVGALTKSLLRHPGQIPGLIALGRDAGMARSAMQTFLNHQRAQPAFARLAA</sequence>
<keyword evidence="2" id="KW-0378">Hydrolase</keyword>
<dbReference type="PANTHER" id="PTHR46832:SF1">
    <property type="entry name" value="5'-METHYLTHIOADENOSINE_S-ADENOSYLHOMOCYSTEINE NUCLEOSIDASE"/>
    <property type="match status" value="1"/>
</dbReference>
<dbReference type="PANTHER" id="PTHR46832">
    <property type="entry name" value="5'-METHYLTHIOADENOSINE/S-ADENOSYLHOMOCYSTEINE NUCLEOSIDASE"/>
    <property type="match status" value="1"/>
</dbReference>
<evidence type="ECO:0000313" key="2">
    <source>
        <dbReference type="EMBL" id="KGB20795.1"/>
    </source>
</evidence>
<dbReference type="RefSeq" id="WP_035382468.1">
    <property type="nucleotide sequence ID" value="NZ_JACAOJ010000021.1"/>
</dbReference>
<dbReference type="GO" id="GO:0005829">
    <property type="term" value="C:cytosol"/>
    <property type="evidence" value="ECO:0007669"/>
    <property type="project" value="TreeGrafter"/>
</dbReference>
<dbReference type="InterPro" id="IPR000845">
    <property type="entry name" value="Nucleoside_phosphorylase_d"/>
</dbReference>
<comment type="caution">
    <text evidence="2">The sequence shown here is derived from an EMBL/GenBank/DDBJ whole genome shotgun (WGS) entry which is preliminary data.</text>
</comment>
<dbReference type="AlphaFoldDB" id="A0A094YFL2"/>
<evidence type="ECO:0000259" key="1">
    <source>
        <dbReference type="Pfam" id="PF01048"/>
    </source>
</evidence>
<dbReference type="SUPFAM" id="SSF53167">
    <property type="entry name" value="Purine and uridine phosphorylases"/>
    <property type="match status" value="1"/>
</dbReference>
<dbReference type="Gene3D" id="3.40.50.1580">
    <property type="entry name" value="Nucleoside phosphorylase domain"/>
    <property type="match status" value="1"/>
</dbReference>
<dbReference type="PATRIC" id="fig|104102.7.peg.3522"/>
<dbReference type="GO" id="GO:0009116">
    <property type="term" value="P:nucleoside metabolic process"/>
    <property type="evidence" value="ECO:0007669"/>
    <property type="project" value="InterPro"/>
</dbReference>
<dbReference type="EMBL" id="JOKM01000122">
    <property type="protein sequence ID" value="KGB20795.1"/>
    <property type="molecule type" value="Genomic_DNA"/>
</dbReference>
<name>A0A094YFL2_9PROT</name>
<dbReference type="GeneID" id="89478796"/>
<reference evidence="2 3" key="1">
    <citation type="submission" date="2014-06" db="EMBL/GenBank/DDBJ databases">
        <title>Functional and comparative genomic analyses of the Drosophila gut microbiota identify candidate symbiosis factors.</title>
        <authorList>
            <person name="Newell P.D."/>
            <person name="Chaston J.M."/>
            <person name="Douglas A.E."/>
        </authorList>
    </citation>
    <scope>NUCLEOTIDE SEQUENCE [LARGE SCALE GENOMIC DNA]</scope>
    <source>
        <strain evidence="2 3">DmCS_006</strain>
    </source>
</reference>
<accession>A0A094YFL2</accession>
<dbReference type="GO" id="GO:0008782">
    <property type="term" value="F:adenosylhomocysteine nucleosidase activity"/>
    <property type="evidence" value="ECO:0007669"/>
    <property type="project" value="UniProtKB-EC"/>
</dbReference>